<comment type="caution">
    <text evidence="6">The sequence shown here is derived from an EMBL/GenBank/DDBJ whole genome shotgun (WGS) entry which is preliminary data.</text>
</comment>
<keyword evidence="4" id="KW-0067">ATP-binding</keyword>
<protein>
    <submittedName>
        <fullName evidence="6">L-Cystine ABC transporter</fullName>
        <ecNumber evidence="6">3.6.3.-</ecNumber>
    </submittedName>
</protein>
<evidence type="ECO:0000256" key="1">
    <source>
        <dbReference type="ARBA" id="ARBA00004417"/>
    </source>
</evidence>
<gene>
    <name evidence="6" type="primary">yxeO_2</name>
    <name evidence="6" type="ORF">NCTC9177_06128</name>
</gene>
<dbReference type="AlphaFoldDB" id="A0A7H4MPE6"/>
<dbReference type="InterPro" id="IPR017871">
    <property type="entry name" value="ABC_transporter-like_CS"/>
</dbReference>
<dbReference type="Gene3D" id="3.40.50.300">
    <property type="entry name" value="P-loop containing nucleotide triphosphate hydrolases"/>
    <property type="match status" value="1"/>
</dbReference>
<evidence type="ECO:0000256" key="2">
    <source>
        <dbReference type="ARBA" id="ARBA00022448"/>
    </source>
</evidence>
<keyword evidence="6" id="KW-0378">Hydrolase</keyword>
<reference evidence="6 7" key="1">
    <citation type="submission" date="2018-06" db="EMBL/GenBank/DDBJ databases">
        <authorList>
            <consortium name="Pathogen Informatics"/>
            <person name="Doyle S."/>
        </authorList>
    </citation>
    <scope>NUCLEOTIDE SEQUENCE [LARGE SCALE GENOMIC DNA]</scope>
    <source>
        <strain evidence="6 7">NCTC9177</strain>
    </source>
</reference>
<dbReference type="GO" id="GO:0005524">
    <property type="term" value="F:ATP binding"/>
    <property type="evidence" value="ECO:0007669"/>
    <property type="project" value="UniProtKB-KW"/>
</dbReference>
<dbReference type="Pfam" id="PF00005">
    <property type="entry name" value="ABC_tran"/>
    <property type="match status" value="1"/>
</dbReference>
<dbReference type="EC" id="3.6.3.-" evidence="6"/>
<sequence>MALDCAKAGKKEIEKLRAKTAMVFQSWNLFHNLTALQNITEGLIYAQKRPRQEAQDIAEQLLKQVGLLHKKDSYPHSLSGGQKQRIGIARALAINPAVLLLDEPTSALDPEKVGEVLELIQTIAAAGQTMIIVTHEMAFARQVASRVVFMENGEIVEQGPAEQIFGAAQQGRTRAFLAQLHYHA</sequence>
<evidence type="ECO:0000256" key="4">
    <source>
        <dbReference type="ARBA" id="ARBA00022840"/>
    </source>
</evidence>
<dbReference type="EMBL" id="UGKR01000003">
    <property type="protein sequence ID" value="STS92196.1"/>
    <property type="molecule type" value="Genomic_DNA"/>
</dbReference>
<dbReference type="InterPro" id="IPR050086">
    <property type="entry name" value="MetN_ABC_transporter-like"/>
</dbReference>
<evidence type="ECO:0000313" key="7">
    <source>
        <dbReference type="Proteomes" id="UP000254545"/>
    </source>
</evidence>
<evidence type="ECO:0000313" key="6">
    <source>
        <dbReference type="EMBL" id="STS92196.1"/>
    </source>
</evidence>
<evidence type="ECO:0000259" key="5">
    <source>
        <dbReference type="PROSITE" id="PS50893"/>
    </source>
</evidence>
<proteinExistence type="predicted"/>
<dbReference type="InterPro" id="IPR027417">
    <property type="entry name" value="P-loop_NTPase"/>
</dbReference>
<dbReference type="GO" id="GO:0016887">
    <property type="term" value="F:ATP hydrolysis activity"/>
    <property type="evidence" value="ECO:0007669"/>
    <property type="project" value="InterPro"/>
</dbReference>
<dbReference type="PANTHER" id="PTHR43166">
    <property type="entry name" value="AMINO ACID IMPORT ATP-BINDING PROTEIN"/>
    <property type="match status" value="1"/>
</dbReference>
<dbReference type="PROSITE" id="PS50893">
    <property type="entry name" value="ABC_TRANSPORTER_2"/>
    <property type="match status" value="1"/>
</dbReference>
<keyword evidence="2" id="KW-0813">Transport</keyword>
<accession>A0A7H4MPE6</accession>
<dbReference type="PROSITE" id="PS00211">
    <property type="entry name" value="ABC_TRANSPORTER_1"/>
    <property type="match status" value="1"/>
</dbReference>
<feature type="domain" description="ABC transporter" evidence="5">
    <location>
        <begin position="3"/>
        <end position="177"/>
    </location>
</feature>
<dbReference type="Proteomes" id="UP000254545">
    <property type="component" value="Unassembled WGS sequence"/>
</dbReference>
<dbReference type="GO" id="GO:0005886">
    <property type="term" value="C:plasma membrane"/>
    <property type="evidence" value="ECO:0007669"/>
    <property type="project" value="UniProtKB-SubCell"/>
</dbReference>
<dbReference type="InterPro" id="IPR003439">
    <property type="entry name" value="ABC_transporter-like_ATP-bd"/>
</dbReference>
<evidence type="ECO:0000256" key="3">
    <source>
        <dbReference type="ARBA" id="ARBA00022741"/>
    </source>
</evidence>
<keyword evidence="3" id="KW-0547">Nucleotide-binding</keyword>
<dbReference type="PANTHER" id="PTHR43166:SF35">
    <property type="entry name" value="L-CYSTINE IMPORT ATP-BINDING PROTEIN TCYN"/>
    <property type="match status" value="1"/>
</dbReference>
<comment type="subcellular location">
    <subcellularLocation>
        <location evidence="1">Cell inner membrane</location>
        <topology evidence="1">Peripheral membrane protein</topology>
    </subcellularLocation>
</comment>
<dbReference type="SUPFAM" id="SSF52540">
    <property type="entry name" value="P-loop containing nucleoside triphosphate hydrolases"/>
    <property type="match status" value="1"/>
</dbReference>
<name>A0A7H4MPE6_KLEVA</name>
<organism evidence="6 7">
    <name type="scientific">Klebsiella variicola</name>
    <dbReference type="NCBI Taxonomy" id="244366"/>
    <lineage>
        <taxon>Bacteria</taxon>
        <taxon>Pseudomonadati</taxon>
        <taxon>Pseudomonadota</taxon>
        <taxon>Gammaproteobacteria</taxon>
        <taxon>Enterobacterales</taxon>
        <taxon>Enterobacteriaceae</taxon>
        <taxon>Klebsiella/Raoultella group</taxon>
        <taxon>Klebsiella</taxon>
        <taxon>Klebsiella pneumoniae complex</taxon>
    </lineage>
</organism>